<feature type="compositionally biased region" description="Low complexity" evidence="1">
    <location>
        <begin position="29"/>
        <end position="44"/>
    </location>
</feature>
<dbReference type="Proteomes" id="UP000593571">
    <property type="component" value="Unassembled WGS sequence"/>
</dbReference>
<gene>
    <name evidence="2" type="ORF">HJG63_007733</name>
</gene>
<protein>
    <submittedName>
        <fullName evidence="2">Uncharacterized protein</fullName>
    </submittedName>
</protein>
<evidence type="ECO:0000313" key="3">
    <source>
        <dbReference type="Proteomes" id="UP000593571"/>
    </source>
</evidence>
<dbReference type="AlphaFoldDB" id="A0A7J8KAG5"/>
<proteinExistence type="predicted"/>
<name>A0A7J8KAG5_ROUAE</name>
<accession>A0A7J8KAG5</accession>
<dbReference type="EMBL" id="JACASE010000001">
    <property type="protein sequence ID" value="KAF6505840.1"/>
    <property type="molecule type" value="Genomic_DNA"/>
</dbReference>
<sequence>MPHGPLLALRIQQKVQKVGDRERGRVHVAASSGGAGATSPASLGPVPSTRRVRPAGGPARVSEAAPRSSTSPPAHVRTHRPGPCHVPVTPATVSHFRPAGHAGRVWNERGLSSKTVGHSSPRRLPTPGRGPRRPEEASLRGLPLGRRFRATAPSGRLPHFGHPLC</sequence>
<evidence type="ECO:0000313" key="2">
    <source>
        <dbReference type="EMBL" id="KAF6505840.1"/>
    </source>
</evidence>
<evidence type="ECO:0000256" key="1">
    <source>
        <dbReference type="SAM" id="MobiDB-lite"/>
    </source>
</evidence>
<feature type="region of interest" description="Disordered" evidence="1">
    <location>
        <begin position="15"/>
        <end position="165"/>
    </location>
</feature>
<comment type="caution">
    <text evidence="2">The sequence shown here is derived from an EMBL/GenBank/DDBJ whole genome shotgun (WGS) entry which is preliminary data.</text>
</comment>
<reference evidence="2 3" key="1">
    <citation type="journal article" date="2020" name="Nature">
        <title>Six reference-quality genomes reveal evolution of bat adaptations.</title>
        <authorList>
            <person name="Jebb D."/>
            <person name="Huang Z."/>
            <person name="Pippel M."/>
            <person name="Hughes G.M."/>
            <person name="Lavrichenko K."/>
            <person name="Devanna P."/>
            <person name="Winkler S."/>
            <person name="Jermiin L.S."/>
            <person name="Skirmuntt E.C."/>
            <person name="Katzourakis A."/>
            <person name="Burkitt-Gray L."/>
            <person name="Ray D.A."/>
            <person name="Sullivan K.A.M."/>
            <person name="Roscito J.G."/>
            <person name="Kirilenko B.M."/>
            <person name="Davalos L.M."/>
            <person name="Corthals A.P."/>
            <person name="Power M.L."/>
            <person name="Jones G."/>
            <person name="Ransome R.D."/>
            <person name="Dechmann D.K.N."/>
            <person name="Locatelli A.G."/>
            <person name="Puechmaille S.J."/>
            <person name="Fedrigo O."/>
            <person name="Jarvis E.D."/>
            <person name="Hiller M."/>
            <person name="Vernes S.C."/>
            <person name="Myers E.W."/>
            <person name="Teeling E.C."/>
        </authorList>
    </citation>
    <scope>NUCLEOTIDE SEQUENCE [LARGE SCALE GENOMIC DNA]</scope>
    <source>
        <strain evidence="2">MRouAeg1</strain>
        <tissue evidence="2">Muscle</tissue>
    </source>
</reference>
<keyword evidence="3" id="KW-1185">Reference proteome</keyword>
<organism evidence="2 3">
    <name type="scientific">Rousettus aegyptiacus</name>
    <name type="common">Egyptian fruit bat</name>
    <name type="synonym">Pteropus aegyptiacus</name>
    <dbReference type="NCBI Taxonomy" id="9407"/>
    <lineage>
        <taxon>Eukaryota</taxon>
        <taxon>Metazoa</taxon>
        <taxon>Chordata</taxon>
        <taxon>Craniata</taxon>
        <taxon>Vertebrata</taxon>
        <taxon>Euteleostomi</taxon>
        <taxon>Mammalia</taxon>
        <taxon>Eutheria</taxon>
        <taxon>Laurasiatheria</taxon>
        <taxon>Chiroptera</taxon>
        <taxon>Yinpterochiroptera</taxon>
        <taxon>Pteropodoidea</taxon>
        <taxon>Pteropodidae</taxon>
        <taxon>Rousettinae</taxon>
        <taxon>Rousettus</taxon>
    </lineage>
</organism>